<dbReference type="PANTHER" id="PTHR25462:SF291">
    <property type="entry name" value="E3 UBIQUITIN-PROTEIN LIGASE TRIM45"/>
    <property type="match status" value="1"/>
</dbReference>
<dbReference type="InterPro" id="IPR027370">
    <property type="entry name" value="Znf-RING_euk"/>
</dbReference>
<dbReference type="InterPro" id="IPR017907">
    <property type="entry name" value="Znf_RING_CS"/>
</dbReference>
<dbReference type="InterPro" id="IPR013083">
    <property type="entry name" value="Znf_RING/FYVE/PHD"/>
</dbReference>
<dbReference type="Pfam" id="PF00643">
    <property type="entry name" value="zf-B_box"/>
    <property type="match status" value="1"/>
</dbReference>
<evidence type="ECO:0000313" key="8">
    <source>
        <dbReference type="Proteomes" id="UP001295444"/>
    </source>
</evidence>
<dbReference type="Gene3D" id="4.10.830.40">
    <property type="match status" value="1"/>
</dbReference>
<name>A0AAD1QX72_PELCU</name>
<dbReference type="SMART" id="SM00184">
    <property type="entry name" value="RING"/>
    <property type="match status" value="1"/>
</dbReference>
<feature type="domain" description="RING-type" evidence="5">
    <location>
        <begin position="16"/>
        <end position="66"/>
    </location>
</feature>
<dbReference type="SUPFAM" id="SSF57850">
    <property type="entry name" value="RING/U-box"/>
    <property type="match status" value="1"/>
</dbReference>
<dbReference type="InterPro" id="IPR001841">
    <property type="entry name" value="Znf_RING"/>
</dbReference>
<protein>
    <submittedName>
        <fullName evidence="7">Tripartite motif-containing 45</fullName>
    </submittedName>
</protein>
<evidence type="ECO:0000256" key="2">
    <source>
        <dbReference type="ARBA" id="ARBA00022771"/>
    </source>
</evidence>
<organism evidence="7 8">
    <name type="scientific">Pelobates cultripes</name>
    <name type="common">Western spadefoot toad</name>
    <dbReference type="NCBI Taxonomy" id="61616"/>
    <lineage>
        <taxon>Eukaryota</taxon>
        <taxon>Metazoa</taxon>
        <taxon>Chordata</taxon>
        <taxon>Craniata</taxon>
        <taxon>Vertebrata</taxon>
        <taxon>Euteleostomi</taxon>
        <taxon>Amphibia</taxon>
        <taxon>Batrachia</taxon>
        <taxon>Anura</taxon>
        <taxon>Pelobatoidea</taxon>
        <taxon>Pelobatidae</taxon>
        <taxon>Pelobates</taxon>
    </lineage>
</organism>
<dbReference type="Gene3D" id="3.30.40.10">
    <property type="entry name" value="Zinc/RING finger domain, C3HC4 (zinc finger)"/>
    <property type="match status" value="1"/>
</dbReference>
<evidence type="ECO:0000256" key="4">
    <source>
        <dbReference type="PROSITE-ProRule" id="PRU00024"/>
    </source>
</evidence>
<keyword evidence="8" id="KW-1185">Reference proteome</keyword>
<reference evidence="7" key="1">
    <citation type="submission" date="2022-03" db="EMBL/GenBank/DDBJ databases">
        <authorList>
            <person name="Alioto T."/>
            <person name="Alioto T."/>
            <person name="Gomez Garrido J."/>
        </authorList>
    </citation>
    <scope>NUCLEOTIDE SEQUENCE</scope>
</reference>
<keyword evidence="2 4" id="KW-0863">Zinc-finger</keyword>
<dbReference type="SUPFAM" id="SSF57845">
    <property type="entry name" value="B-box zinc-binding domain"/>
    <property type="match status" value="1"/>
</dbReference>
<accession>A0AAD1QX72</accession>
<dbReference type="GO" id="GO:0061630">
    <property type="term" value="F:ubiquitin protein ligase activity"/>
    <property type="evidence" value="ECO:0007669"/>
    <property type="project" value="TreeGrafter"/>
</dbReference>
<feature type="domain" description="B box-type" evidence="6">
    <location>
        <begin position="98"/>
        <end position="144"/>
    </location>
</feature>
<dbReference type="AlphaFoldDB" id="A0AAD1QX72"/>
<dbReference type="PROSITE" id="PS50119">
    <property type="entry name" value="ZF_BBOX"/>
    <property type="match status" value="2"/>
</dbReference>
<evidence type="ECO:0000256" key="1">
    <source>
        <dbReference type="ARBA" id="ARBA00022723"/>
    </source>
</evidence>
<dbReference type="InterPro" id="IPR000315">
    <property type="entry name" value="Znf_B-box"/>
</dbReference>
<dbReference type="PANTHER" id="PTHR25462">
    <property type="entry name" value="BONUS, ISOFORM C-RELATED"/>
    <property type="match status" value="1"/>
</dbReference>
<evidence type="ECO:0000259" key="6">
    <source>
        <dbReference type="PROSITE" id="PS50119"/>
    </source>
</evidence>
<keyword evidence="3" id="KW-0862">Zinc</keyword>
<dbReference type="Proteomes" id="UP001295444">
    <property type="component" value="Chromosome 01"/>
</dbReference>
<dbReference type="Gene3D" id="3.30.160.60">
    <property type="entry name" value="Classic Zinc Finger"/>
    <property type="match status" value="1"/>
</dbReference>
<dbReference type="Pfam" id="PF13445">
    <property type="entry name" value="zf-RING_UBOX"/>
    <property type="match status" value="1"/>
</dbReference>
<dbReference type="GO" id="GO:0005654">
    <property type="term" value="C:nucleoplasm"/>
    <property type="evidence" value="ECO:0007669"/>
    <property type="project" value="TreeGrafter"/>
</dbReference>
<dbReference type="GO" id="GO:0008270">
    <property type="term" value="F:zinc ion binding"/>
    <property type="evidence" value="ECO:0007669"/>
    <property type="project" value="UniProtKB-KW"/>
</dbReference>
<dbReference type="SMART" id="SM00336">
    <property type="entry name" value="BBOX"/>
    <property type="match status" value="2"/>
</dbReference>
<keyword evidence="1" id="KW-0479">Metal-binding</keyword>
<dbReference type="PROSITE" id="PS50089">
    <property type="entry name" value="ZF_RING_2"/>
    <property type="match status" value="1"/>
</dbReference>
<feature type="domain" description="B box-type" evidence="6">
    <location>
        <begin position="154"/>
        <end position="195"/>
    </location>
</feature>
<dbReference type="InterPro" id="IPR047153">
    <property type="entry name" value="TRIM45/56/19-like"/>
</dbReference>
<gene>
    <name evidence="7" type="ORF">PECUL_23A044661</name>
</gene>
<evidence type="ECO:0000259" key="5">
    <source>
        <dbReference type="PROSITE" id="PS50089"/>
    </source>
</evidence>
<dbReference type="PROSITE" id="PS00518">
    <property type="entry name" value="ZF_RING_1"/>
    <property type="match status" value="1"/>
</dbReference>
<sequence>MSDPETKSATVYPAQCPQCQELFSDPRILPCLHTLCMSCLNRLEPFNTNGKLTQGVNQSILCPVCDSEVALPPGGVTELVPDMLAQEEVLLALYRSGDHELACDLCGEGRAEKRCQDCKVNICEFCCQAHRRQTRTTRHLLLSLQNLPPGLSLSPVPCCNLHPLEELCLFCEPCSLPCCRDCALIKHRGHVVRPVSEVAGKHREQLHMALKEAEPQLRELEAAMQGVHSVKEAMHRRAEVLQGEVEAFTEKYIRAVREHRSRLLRDIDEAIRRRQQTLSLQEARIQQQISDLRTATGFTKGLLDRGPDLHFIRTRSLVSSRITELGVRDQRMVEMEEATNIQFSPQEEAGQCQGYLMYGAVKGREVDPEKSEVRGVQIAKVGKVSNFKLICNDTSGNSLRYGGQCPRVSILHQGTER</sequence>
<dbReference type="EMBL" id="OW240912">
    <property type="protein sequence ID" value="CAH2218655.1"/>
    <property type="molecule type" value="Genomic_DNA"/>
</dbReference>
<evidence type="ECO:0000313" key="7">
    <source>
        <dbReference type="EMBL" id="CAH2218655.1"/>
    </source>
</evidence>
<evidence type="ECO:0000256" key="3">
    <source>
        <dbReference type="ARBA" id="ARBA00022833"/>
    </source>
</evidence>
<proteinExistence type="predicted"/>